<dbReference type="InterPro" id="IPR001460">
    <property type="entry name" value="PCN-bd_Tpept"/>
</dbReference>
<evidence type="ECO:0000259" key="2">
    <source>
        <dbReference type="Pfam" id="PF00905"/>
    </source>
</evidence>
<keyword evidence="5" id="KW-1185">Reference proteome</keyword>
<feature type="domain" description="Penicillin-binding protein transpeptidase" evidence="2">
    <location>
        <begin position="325"/>
        <end position="588"/>
    </location>
</feature>
<dbReference type="InterPro" id="IPR050515">
    <property type="entry name" value="Beta-lactam/transpept"/>
</dbReference>
<dbReference type="InterPro" id="IPR007887">
    <property type="entry name" value="MecA_N"/>
</dbReference>
<evidence type="ECO:0000256" key="1">
    <source>
        <dbReference type="SAM" id="SignalP"/>
    </source>
</evidence>
<name>A0ABU7L651_9NOCA</name>
<reference evidence="4 5" key="1">
    <citation type="submission" date="2023-07" db="EMBL/GenBank/DDBJ databases">
        <authorList>
            <person name="Girao M."/>
            <person name="Carvalho M.F."/>
        </authorList>
    </citation>
    <scope>NUCLEOTIDE SEQUENCE [LARGE SCALE GENOMIC DNA]</scope>
    <source>
        <strain evidence="4 5">YIM65754</strain>
    </source>
</reference>
<dbReference type="InterPro" id="IPR012338">
    <property type="entry name" value="Beta-lactam/transpept-like"/>
</dbReference>
<accession>A0ABU7L651</accession>
<dbReference type="SUPFAM" id="SSF56601">
    <property type="entry name" value="beta-lactamase/transpeptidase-like"/>
    <property type="match status" value="1"/>
</dbReference>
<dbReference type="Pfam" id="PF00905">
    <property type="entry name" value="Transpeptidase"/>
    <property type="match status" value="1"/>
</dbReference>
<dbReference type="Proteomes" id="UP001336020">
    <property type="component" value="Unassembled WGS sequence"/>
</dbReference>
<dbReference type="Pfam" id="PF05223">
    <property type="entry name" value="MecA_N"/>
    <property type="match status" value="1"/>
</dbReference>
<dbReference type="PANTHER" id="PTHR30627:SF24">
    <property type="entry name" value="PENICILLIN-BINDING PROTEIN 4B"/>
    <property type="match status" value="1"/>
</dbReference>
<feature type="chain" id="PRO_5046591345" evidence="1">
    <location>
        <begin position="18"/>
        <end position="603"/>
    </location>
</feature>
<gene>
    <name evidence="4" type="ORF">Q7514_05675</name>
</gene>
<comment type="caution">
    <text evidence="4">The sequence shown here is derived from an EMBL/GenBank/DDBJ whole genome shotgun (WGS) entry which is preliminary data.</text>
</comment>
<dbReference type="Gene3D" id="3.40.710.10">
    <property type="entry name" value="DD-peptidase/beta-lactamase superfamily"/>
    <property type="match status" value="1"/>
</dbReference>
<feature type="signal peptide" evidence="1">
    <location>
        <begin position="1"/>
        <end position="17"/>
    </location>
</feature>
<dbReference type="EMBL" id="JAUTXY010000002">
    <property type="protein sequence ID" value="MEE2057017.1"/>
    <property type="molecule type" value="Genomic_DNA"/>
</dbReference>
<keyword evidence="1" id="KW-0732">Signal</keyword>
<protein>
    <submittedName>
        <fullName evidence="4">Penicillin-binding transpeptidase domain-containing protein</fullName>
    </submittedName>
</protein>
<evidence type="ECO:0000313" key="4">
    <source>
        <dbReference type="EMBL" id="MEE2057017.1"/>
    </source>
</evidence>
<evidence type="ECO:0000259" key="3">
    <source>
        <dbReference type="Pfam" id="PF05223"/>
    </source>
</evidence>
<organism evidence="4 5">
    <name type="scientific">Rhodococcus artemisiae</name>
    <dbReference type="NCBI Taxonomy" id="714159"/>
    <lineage>
        <taxon>Bacteria</taxon>
        <taxon>Bacillati</taxon>
        <taxon>Actinomycetota</taxon>
        <taxon>Actinomycetes</taxon>
        <taxon>Mycobacteriales</taxon>
        <taxon>Nocardiaceae</taxon>
        <taxon>Rhodococcus</taxon>
    </lineage>
</organism>
<dbReference type="PANTHER" id="PTHR30627">
    <property type="entry name" value="PEPTIDOGLYCAN D,D-TRANSPEPTIDASE"/>
    <property type="match status" value="1"/>
</dbReference>
<evidence type="ECO:0000313" key="5">
    <source>
        <dbReference type="Proteomes" id="UP001336020"/>
    </source>
</evidence>
<feature type="domain" description="NTF2-like N-terminal transpeptidase" evidence="3">
    <location>
        <begin position="34"/>
        <end position="144"/>
    </location>
</feature>
<proteinExistence type="predicted"/>
<sequence length="603" mass="61228">MIVTMHIGRRMVTLVTAACLTLGVVGCATGPDQPDTVAEEFAAALDSGDAASAAALTTDPAAAEEMISGLFEGLGNDDPTVTVAGIGDGDTFDLDVSWSFGEERDWSYRTTGSAMEDPAEETDDDDGWRVRWDPAVLAPQLSEGASLRYTPTTGTPPTIFDSAGQPLMSEQIVTLVNLDSSADPAVVAPLLATAAPTITADSLAADLEAAAGAPMTAVVLREADLAPVEEQLSALPGVTLAPQPRLLTANRDLSSPVWSGLDEMWHENQAATAGWAVQSVAADGTVRSIAGVDPTEAPDLHTTIDPDLQSRAEATLASFDRPAVIVGIDADTGAVRTVAQNAAADLEGPVALTGLYPPGSTFKVATTSAALQAGLAEPDTMLPCPGVATVGDRTIPNDESFDLGEVPLHTAFANSCNTTMAGLAVDMPSTALTEAALQFGLGVDYVTPGLVTVTGNVPPMETGAARVEGAIGQGQVTASPFGMALVAASIAGGKTPLPTIVEGQPATADQEVAPAPADTIAALRTMMRETVTDGTASELSDFSELIGKTGTAEYGGNNGAADNVSGAHGWFIGAQDNLAFAVFIAGADSSAPAVGAAGEWLGR</sequence>